<keyword evidence="2" id="KW-1185">Reference proteome</keyword>
<gene>
    <name evidence="1" type="ORF">N866_18225</name>
</gene>
<name>A0A021VRM3_9CELL</name>
<sequence length="123" mass="13494">MAGRVLGALRGLTATRAEFEASQERRRVERAGCCPVAQVADRSRVTVGGVLRSVTLRSRETVPALEAELYDGTGTLRLVWLGRREIAGVHPGRRMRVTGLVCEESGTPTVYNPRYELVADAER</sequence>
<keyword evidence="1" id="KW-0238">DNA-binding</keyword>
<accession>A0A021VRM3</accession>
<dbReference type="CDD" id="cd04488">
    <property type="entry name" value="RecG_wedge_OBF"/>
    <property type="match status" value="1"/>
</dbReference>
<reference evidence="1 2" key="1">
    <citation type="submission" date="2014-01" db="EMBL/GenBank/DDBJ databases">
        <title>Actinotalea ferrariae CF5-4.</title>
        <authorList>
            <person name="Chen F."/>
            <person name="Li Y."/>
            <person name="Wang G."/>
        </authorList>
    </citation>
    <scope>NUCLEOTIDE SEQUENCE [LARGE SCALE GENOMIC DNA]</scope>
    <source>
        <strain evidence="1 2">CF5-4</strain>
    </source>
</reference>
<protein>
    <submittedName>
        <fullName evidence="1">DNA-binding protein</fullName>
    </submittedName>
</protein>
<dbReference type="EMBL" id="AXCW01000067">
    <property type="protein sequence ID" value="EYR63786.1"/>
    <property type="molecule type" value="Genomic_DNA"/>
</dbReference>
<evidence type="ECO:0000313" key="1">
    <source>
        <dbReference type="EMBL" id="EYR63786.1"/>
    </source>
</evidence>
<proteinExistence type="predicted"/>
<dbReference type="RefSeq" id="WP_034225135.1">
    <property type="nucleotide sequence ID" value="NZ_AXCW01000067.1"/>
</dbReference>
<comment type="caution">
    <text evidence="1">The sequence shown here is derived from an EMBL/GenBank/DDBJ whole genome shotgun (WGS) entry which is preliminary data.</text>
</comment>
<dbReference type="GO" id="GO:0003677">
    <property type="term" value="F:DNA binding"/>
    <property type="evidence" value="ECO:0007669"/>
    <property type="project" value="UniProtKB-KW"/>
</dbReference>
<dbReference type="AlphaFoldDB" id="A0A021VRM3"/>
<dbReference type="Proteomes" id="UP000019753">
    <property type="component" value="Unassembled WGS sequence"/>
</dbReference>
<evidence type="ECO:0000313" key="2">
    <source>
        <dbReference type="Proteomes" id="UP000019753"/>
    </source>
</evidence>
<organism evidence="1 2">
    <name type="scientific">Actinotalea ferrariae CF5-4</name>
    <dbReference type="NCBI Taxonomy" id="948458"/>
    <lineage>
        <taxon>Bacteria</taxon>
        <taxon>Bacillati</taxon>
        <taxon>Actinomycetota</taxon>
        <taxon>Actinomycetes</taxon>
        <taxon>Micrococcales</taxon>
        <taxon>Cellulomonadaceae</taxon>
        <taxon>Actinotalea</taxon>
    </lineage>
</organism>
<dbReference type="InterPro" id="IPR012340">
    <property type="entry name" value="NA-bd_OB-fold"/>
</dbReference>
<dbReference type="SUPFAM" id="SSF50249">
    <property type="entry name" value="Nucleic acid-binding proteins"/>
    <property type="match status" value="1"/>
</dbReference>
<dbReference type="OrthoDB" id="3268233at2"/>
<dbReference type="Gene3D" id="2.40.50.140">
    <property type="entry name" value="Nucleic acid-binding proteins"/>
    <property type="match status" value="1"/>
</dbReference>